<dbReference type="InterPro" id="IPR046151">
    <property type="entry name" value="DUF6153"/>
</dbReference>
<evidence type="ECO:0000313" key="4">
    <source>
        <dbReference type="Proteomes" id="UP001550535"/>
    </source>
</evidence>
<protein>
    <submittedName>
        <fullName evidence="3">DUF6153 family protein</fullName>
    </submittedName>
</protein>
<dbReference type="Proteomes" id="UP001550535">
    <property type="component" value="Unassembled WGS sequence"/>
</dbReference>
<keyword evidence="2" id="KW-0812">Transmembrane</keyword>
<feature type="compositionally biased region" description="Low complexity" evidence="1">
    <location>
        <begin position="72"/>
        <end position="85"/>
    </location>
</feature>
<proteinExistence type="predicted"/>
<dbReference type="EMBL" id="JBEYBR010000027">
    <property type="protein sequence ID" value="MEU2122683.1"/>
    <property type="molecule type" value="Genomic_DNA"/>
</dbReference>
<feature type="region of interest" description="Disordered" evidence="1">
    <location>
        <begin position="57"/>
        <end position="85"/>
    </location>
</feature>
<comment type="caution">
    <text evidence="3">The sequence shown here is derived from an EMBL/GenBank/DDBJ whole genome shotgun (WGS) entry which is preliminary data.</text>
</comment>
<name>A0ABV2X9W1_9NOCA</name>
<feature type="transmembrane region" description="Helical" evidence="2">
    <location>
        <begin position="110"/>
        <end position="131"/>
    </location>
</feature>
<dbReference type="RefSeq" id="WP_357991375.1">
    <property type="nucleotide sequence ID" value="NZ_JBEYBR010000027.1"/>
</dbReference>
<sequence>MVDHRRLRAAGMARLLGVLALLAGVVAMHSVVFGAAGHTHAGPHTASAFEASAVPERAAAARHTSGHDSAGRRAPGAFAADTAAPRGAGHELTTKLLRCDGGGCDGAHSALHSCVFILVASLAVAALVLLYRMAADRPGGGAARPRHWRARRERPPPWTVLTLAELAILRI</sequence>
<evidence type="ECO:0000313" key="3">
    <source>
        <dbReference type="EMBL" id="MEU2122683.1"/>
    </source>
</evidence>
<evidence type="ECO:0000256" key="2">
    <source>
        <dbReference type="SAM" id="Phobius"/>
    </source>
</evidence>
<evidence type="ECO:0000256" key="1">
    <source>
        <dbReference type="SAM" id="MobiDB-lite"/>
    </source>
</evidence>
<accession>A0ABV2X9W1</accession>
<reference evidence="3 4" key="1">
    <citation type="submission" date="2024-06" db="EMBL/GenBank/DDBJ databases">
        <title>The Natural Products Discovery Center: Release of the First 8490 Sequenced Strains for Exploring Actinobacteria Biosynthetic Diversity.</title>
        <authorList>
            <person name="Kalkreuter E."/>
            <person name="Kautsar S.A."/>
            <person name="Yang D."/>
            <person name="Bader C.D."/>
            <person name="Teijaro C.N."/>
            <person name="Fluegel L."/>
            <person name="Davis C.M."/>
            <person name="Simpson J.R."/>
            <person name="Lauterbach L."/>
            <person name="Steele A.D."/>
            <person name="Gui C."/>
            <person name="Meng S."/>
            <person name="Li G."/>
            <person name="Viehrig K."/>
            <person name="Ye F."/>
            <person name="Su P."/>
            <person name="Kiefer A.F."/>
            <person name="Nichols A."/>
            <person name="Cepeda A.J."/>
            <person name="Yan W."/>
            <person name="Fan B."/>
            <person name="Jiang Y."/>
            <person name="Adhikari A."/>
            <person name="Zheng C.-J."/>
            <person name="Schuster L."/>
            <person name="Cowan T.M."/>
            <person name="Smanski M.J."/>
            <person name="Chevrette M.G."/>
            <person name="De Carvalho L.P.S."/>
            <person name="Shen B."/>
        </authorList>
    </citation>
    <scope>NUCLEOTIDE SEQUENCE [LARGE SCALE GENOMIC DNA]</scope>
    <source>
        <strain evidence="3 4">NPDC019434</strain>
    </source>
</reference>
<dbReference type="Pfam" id="PF19650">
    <property type="entry name" value="DUF6153"/>
    <property type="match status" value="1"/>
</dbReference>
<organism evidence="3 4">
    <name type="scientific">Nocardia niwae</name>
    <dbReference type="NCBI Taxonomy" id="626084"/>
    <lineage>
        <taxon>Bacteria</taxon>
        <taxon>Bacillati</taxon>
        <taxon>Actinomycetota</taxon>
        <taxon>Actinomycetes</taxon>
        <taxon>Mycobacteriales</taxon>
        <taxon>Nocardiaceae</taxon>
        <taxon>Nocardia</taxon>
    </lineage>
</organism>
<gene>
    <name evidence="3" type="ORF">ABZ507_12785</name>
</gene>
<keyword evidence="4" id="KW-1185">Reference proteome</keyword>
<keyword evidence="2" id="KW-0472">Membrane</keyword>
<keyword evidence="2" id="KW-1133">Transmembrane helix</keyword>